<evidence type="ECO:0000313" key="2">
    <source>
        <dbReference type="Proteomes" id="UP001165064"/>
    </source>
</evidence>
<dbReference type="EMBL" id="BSXS01001589">
    <property type="protein sequence ID" value="GME76621.1"/>
    <property type="molecule type" value="Genomic_DNA"/>
</dbReference>
<protein>
    <submittedName>
        <fullName evidence="1">Unnamed protein product</fullName>
    </submittedName>
</protein>
<reference evidence="1" key="1">
    <citation type="submission" date="2023-04" db="EMBL/GenBank/DDBJ databases">
        <title>Ambrosiozyma monospora NBRC 10751.</title>
        <authorList>
            <person name="Ichikawa N."/>
            <person name="Sato H."/>
            <person name="Tonouchi N."/>
        </authorList>
    </citation>
    <scope>NUCLEOTIDE SEQUENCE</scope>
    <source>
        <strain evidence="1">NBRC 10751</strain>
    </source>
</reference>
<gene>
    <name evidence="1" type="ORF">Amon02_000268900</name>
</gene>
<keyword evidence="2" id="KW-1185">Reference proteome</keyword>
<sequence>MRSSVLILTLLSIFQQSLLVSADPMPIAMAIAEAQADAQPEALAEPDALPVPANEFGSNTTYSDQSNNALTTFYPTTSSVDHASSDDSESSGSTSIQSSDDNGFSTDSSSTESSSSSHSRDETTYSFSTSSSDEFTPSSSSEEQTSSSSRSTSSSFEEPSSSSSTSFSFSESSSDSFSSSEAFSSSESSFSSASSSSFASSESISSSSSSSSRSLSATSSSASPSITSFSRSSSAFSSSSSSSSSKSSSSSTSDYTSTVLPNDPAIGRLATFKVVYGDFYTDSTYYSSVNGGDYTAVESAISAYETMMFQDTQVQSSLVDNFLTYYEDLPQTRQDVLEPLITSVYNELYYSAADYMDGLQIASGSGSSSTVYDTAVTGTTGAYYSYYVLAECSAIFDDVNNYGAQYNTLYNSASNSQELSAFYTEYSSYTAENQPSLYNSKCFTSMASYVTDFPWSGRILQAAKSIYERDYVSGNPGYIYVGDATITPPSASYDINTAPQTVTGVATVTDYMPFVVSYEATTNTANPTATSPMVTSTLVTATGVVTTTGVIKNRSYNTATVSSDLTAMITCGVQALIYQYYCDTKAYDHFVSASASQTYVSNYKQLISNYSDVNVMKNTAAFQDVMVGFYNYVFELPAQTKASIADVMGYCYMKQATEGFDKFYFSDYTPGAGSVFSSLFKFGNGQQIVSWQTVTVANSGISSNGTVSATTTGANAVVTATNAVGVVEHVYTENAFWPVFPTSVTGDSNGVYAAGGSSNSSGDGAVNLSGGGKKGGFFDSLLS</sequence>
<accession>A0ACB5SY76</accession>
<organism evidence="1 2">
    <name type="scientific">Ambrosiozyma monospora</name>
    <name type="common">Yeast</name>
    <name type="synonym">Endomycopsis monosporus</name>
    <dbReference type="NCBI Taxonomy" id="43982"/>
    <lineage>
        <taxon>Eukaryota</taxon>
        <taxon>Fungi</taxon>
        <taxon>Dikarya</taxon>
        <taxon>Ascomycota</taxon>
        <taxon>Saccharomycotina</taxon>
        <taxon>Pichiomycetes</taxon>
        <taxon>Pichiales</taxon>
        <taxon>Pichiaceae</taxon>
        <taxon>Ambrosiozyma</taxon>
    </lineage>
</organism>
<evidence type="ECO:0000313" key="1">
    <source>
        <dbReference type="EMBL" id="GME76621.1"/>
    </source>
</evidence>
<comment type="caution">
    <text evidence="1">The sequence shown here is derived from an EMBL/GenBank/DDBJ whole genome shotgun (WGS) entry which is preliminary data.</text>
</comment>
<name>A0ACB5SY76_AMBMO</name>
<dbReference type="Proteomes" id="UP001165064">
    <property type="component" value="Unassembled WGS sequence"/>
</dbReference>
<proteinExistence type="predicted"/>